<evidence type="ECO:0000256" key="1">
    <source>
        <dbReference type="ARBA" id="ARBA00023015"/>
    </source>
</evidence>
<geneLocation type="plasmid" evidence="7">
    <name>unnamed</name>
</geneLocation>
<dbReference type="RefSeq" id="WP_143910908.1">
    <property type="nucleotide sequence ID" value="NZ_CP041766.1"/>
</dbReference>
<dbReference type="SUPFAM" id="SSF46689">
    <property type="entry name" value="Homeodomain-like"/>
    <property type="match status" value="1"/>
</dbReference>
<keyword evidence="3" id="KW-0804">Transcription</keyword>
<feature type="domain" description="HTH tetR-type" evidence="6">
    <location>
        <begin position="22"/>
        <end position="83"/>
    </location>
</feature>
<dbReference type="Gene3D" id="1.10.357.10">
    <property type="entry name" value="Tetracycline Repressor, domain 2"/>
    <property type="match status" value="1"/>
</dbReference>
<accession>A0A516X8V1</accession>
<feature type="region of interest" description="Disordered" evidence="5">
    <location>
        <begin position="1"/>
        <end position="24"/>
    </location>
</feature>
<dbReference type="PANTHER" id="PTHR30055:SF234">
    <property type="entry name" value="HTH-TYPE TRANSCRIPTIONAL REGULATOR BETI"/>
    <property type="match status" value="1"/>
</dbReference>
<evidence type="ECO:0000256" key="3">
    <source>
        <dbReference type="ARBA" id="ARBA00023163"/>
    </source>
</evidence>
<dbReference type="KEGG" id="toy:FO059_18075"/>
<dbReference type="Proteomes" id="UP000317344">
    <property type="component" value="Plasmid unnamed"/>
</dbReference>
<feature type="compositionally biased region" description="Basic and acidic residues" evidence="5">
    <location>
        <begin position="13"/>
        <end position="24"/>
    </location>
</feature>
<dbReference type="InterPro" id="IPR009057">
    <property type="entry name" value="Homeodomain-like_sf"/>
</dbReference>
<reference evidence="7 8" key="2">
    <citation type="submission" date="2019-07" db="EMBL/GenBank/DDBJ databases">
        <authorList>
            <person name="Huang Y."/>
        </authorList>
    </citation>
    <scope>NUCLEOTIDE SEQUENCE [LARGE SCALE GENOMIC DNA]</scope>
    <source>
        <strain evidence="7 8">HY188</strain>
        <plasmid evidence="7 8">unnamed</plasmid>
    </source>
</reference>
<dbReference type="PANTHER" id="PTHR30055">
    <property type="entry name" value="HTH-TYPE TRANSCRIPTIONAL REGULATOR RUTR"/>
    <property type="match status" value="1"/>
</dbReference>
<name>A0A516X8V1_9ACTN</name>
<dbReference type="GO" id="GO:0003700">
    <property type="term" value="F:DNA-binding transcription factor activity"/>
    <property type="evidence" value="ECO:0007669"/>
    <property type="project" value="TreeGrafter"/>
</dbReference>
<dbReference type="GO" id="GO:0000976">
    <property type="term" value="F:transcription cis-regulatory region binding"/>
    <property type="evidence" value="ECO:0007669"/>
    <property type="project" value="TreeGrafter"/>
</dbReference>
<keyword evidence="8" id="KW-1185">Reference proteome</keyword>
<evidence type="ECO:0000256" key="5">
    <source>
        <dbReference type="SAM" id="MobiDB-lite"/>
    </source>
</evidence>
<feature type="DNA-binding region" description="H-T-H motif" evidence="4">
    <location>
        <begin position="46"/>
        <end position="65"/>
    </location>
</feature>
<sequence>MSEPSPSEPVSAPDRRRNRDRQGTERRMLDAARRLLERDGVLAGLNLREVADEAQANRGQVYQYFGSRRELLRAAIAEERWEESPVFFQGDRELPFAERRARVFAETINAEDALRLTTLLMLDGDEDVRLFPKLERSRVDLQRDQGEGHLSSDVDPVVAHAMTAVMNFGYAIFRSQVSKEIGIPADRLDELAKDVVVRMLSGLADS</sequence>
<keyword evidence="2 4" id="KW-0238">DNA-binding</keyword>
<dbReference type="OrthoDB" id="5242390at2"/>
<keyword evidence="7" id="KW-0614">Plasmid</keyword>
<dbReference type="PROSITE" id="PS50977">
    <property type="entry name" value="HTH_TETR_2"/>
    <property type="match status" value="1"/>
</dbReference>
<evidence type="ECO:0000256" key="4">
    <source>
        <dbReference type="PROSITE-ProRule" id="PRU00335"/>
    </source>
</evidence>
<dbReference type="InterPro" id="IPR001647">
    <property type="entry name" value="HTH_TetR"/>
</dbReference>
<evidence type="ECO:0000313" key="8">
    <source>
        <dbReference type="Proteomes" id="UP000317344"/>
    </source>
</evidence>
<reference evidence="7 8" key="1">
    <citation type="submission" date="2019-07" db="EMBL/GenBank/DDBJ databases">
        <title>Tomitella cavernea sp. nov., an actinomycete isolated from soil.</title>
        <authorList>
            <person name="Cheng J."/>
        </authorList>
    </citation>
    <scope>NUCLEOTIDE SEQUENCE [LARGE SCALE GENOMIC DNA]</scope>
    <source>
        <strain evidence="7 8">HY188</strain>
        <plasmid evidence="7 8">unnamed</plasmid>
    </source>
</reference>
<gene>
    <name evidence="7" type="ORF">FO059_18075</name>
</gene>
<organism evidence="7 8">
    <name type="scientific">Tomitella fengzijianii</name>
    <dbReference type="NCBI Taxonomy" id="2597660"/>
    <lineage>
        <taxon>Bacteria</taxon>
        <taxon>Bacillati</taxon>
        <taxon>Actinomycetota</taxon>
        <taxon>Actinomycetes</taxon>
        <taxon>Mycobacteriales</taxon>
        <taxon>Tomitella</taxon>
    </lineage>
</organism>
<dbReference type="AlphaFoldDB" id="A0A516X8V1"/>
<proteinExistence type="predicted"/>
<dbReference type="Pfam" id="PF00440">
    <property type="entry name" value="TetR_N"/>
    <property type="match status" value="1"/>
</dbReference>
<keyword evidence="1" id="KW-0805">Transcription regulation</keyword>
<dbReference type="EMBL" id="CP041766">
    <property type="protein sequence ID" value="QDQ99505.1"/>
    <property type="molecule type" value="Genomic_DNA"/>
</dbReference>
<feature type="compositionally biased region" description="Low complexity" evidence="5">
    <location>
        <begin position="1"/>
        <end position="12"/>
    </location>
</feature>
<evidence type="ECO:0000313" key="7">
    <source>
        <dbReference type="EMBL" id="QDQ99505.1"/>
    </source>
</evidence>
<evidence type="ECO:0000259" key="6">
    <source>
        <dbReference type="PROSITE" id="PS50977"/>
    </source>
</evidence>
<evidence type="ECO:0000256" key="2">
    <source>
        <dbReference type="ARBA" id="ARBA00023125"/>
    </source>
</evidence>
<protein>
    <submittedName>
        <fullName evidence="7">TetR/AcrR family transcriptional regulator</fullName>
    </submittedName>
</protein>
<dbReference type="InterPro" id="IPR050109">
    <property type="entry name" value="HTH-type_TetR-like_transc_reg"/>
</dbReference>